<dbReference type="EMBL" id="LR796620">
    <property type="protein sequence ID" value="CAB4154797.1"/>
    <property type="molecule type" value="Genomic_DNA"/>
</dbReference>
<proteinExistence type="predicted"/>
<organism evidence="1">
    <name type="scientific">uncultured Caudovirales phage</name>
    <dbReference type="NCBI Taxonomy" id="2100421"/>
    <lineage>
        <taxon>Viruses</taxon>
        <taxon>Duplodnaviria</taxon>
        <taxon>Heunggongvirae</taxon>
        <taxon>Uroviricota</taxon>
        <taxon>Caudoviricetes</taxon>
        <taxon>Peduoviridae</taxon>
        <taxon>Maltschvirus</taxon>
        <taxon>Maltschvirus maltsch</taxon>
    </lineage>
</organism>
<accession>A0A6J5N7Q3</accession>
<dbReference type="InterPro" id="IPR013783">
    <property type="entry name" value="Ig-like_fold"/>
</dbReference>
<gene>
    <name evidence="1" type="ORF">UFOVP642_31</name>
</gene>
<dbReference type="Gene3D" id="2.60.40.10">
    <property type="entry name" value="Immunoglobulins"/>
    <property type="match status" value="1"/>
</dbReference>
<reference evidence="1" key="1">
    <citation type="submission" date="2020-04" db="EMBL/GenBank/DDBJ databases">
        <authorList>
            <person name="Chiriac C."/>
            <person name="Salcher M."/>
            <person name="Ghai R."/>
            <person name="Kavagutti S V."/>
        </authorList>
    </citation>
    <scope>NUCLEOTIDE SEQUENCE</scope>
</reference>
<name>A0A6J5N7Q3_9CAUD</name>
<protein>
    <submittedName>
        <fullName evidence="1">Uncharacterized protein</fullName>
    </submittedName>
</protein>
<evidence type="ECO:0000313" key="1">
    <source>
        <dbReference type="EMBL" id="CAB4154797.1"/>
    </source>
</evidence>
<sequence length="246" mass="25134">MASVTISAGTIGGSQPNAPTGLTTSTAFDGVQLDWVNPTNTPIDYIQIAASTTNNVAAGFTTVANVKTTAFYDHSTVAGNVYYWVRAVSTLGNIGPWNAGDTAGTVGSPQEVTITTAAIGQIVAYDGTKWVNAPLGLPTGTGGTVTQATSKSTGVTLDKLTGRITMNNSNLASGFSNTFTVTNSTVTSTDSIVTNIVSGAASPGRYMVSASNMTSGSFQINLRNLSGVDLAEAVVVSYLILRGQTT</sequence>